<name>A0ABT2X6H9_9RHOB</name>
<organism evidence="3 4">
    <name type="scientific">Albidovulum salinarum</name>
    <dbReference type="NCBI Taxonomy" id="2984153"/>
    <lineage>
        <taxon>Bacteria</taxon>
        <taxon>Pseudomonadati</taxon>
        <taxon>Pseudomonadota</taxon>
        <taxon>Alphaproteobacteria</taxon>
        <taxon>Rhodobacterales</taxon>
        <taxon>Paracoccaceae</taxon>
        <taxon>Albidovulum</taxon>
    </lineage>
</organism>
<feature type="signal peptide" evidence="1">
    <location>
        <begin position="1"/>
        <end position="21"/>
    </location>
</feature>
<comment type="caution">
    <text evidence="3">The sequence shown here is derived from an EMBL/GenBank/DDBJ whole genome shotgun (WGS) entry which is preliminary data.</text>
</comment>
<feature type="chain" id="PRO_5046153714" evidence="1">
    <location>
        <begin position="22"/>
        <end position="346"/>
    </location>
</feature>
<sequence>MIRFFSVVVLCLLAVPSQATAEGIRTEQVRFAAGASSASSRGEIEGYESVSYMVGAEAGQRMTVTLSPSNLATYFNVYAPGNGLGDAALANSSMTGANVPDLNRFDATLPSSGEYTISVYMMRSAARRGERSSYTLDIGISGTTGAVVEGDYADSLQGGPDFYAVRTSGGGLNLRAGPSSGAGVVTRVENGTDLRNLGCRMAEGRRWCRVAMLADPGYEGWAAGEFLVEGTGSAAAPAGQAGGTSTERVQFTAGAGGAELTGALAPGESRRYVLGAQSGQFLSVRVATGSPDVSYQIFNPDKSFLLDQIAARQEYRGQLWQSGDHVVEVINRGGGTADYNVIFSIE</sequence>
<keyword evidence="4" id="KW-1185">Reference proteome</keyword>
<evidence type="ECO:0000313" key="3">
    <source>
        <dbReference type="EMBL" id="MCU9849557.1"/>
    </source>
</evidence>
<dbReference type="Pfam" id="PF08239">
    <property type="entry name" value="SH3_3"/>
    <property type="match status" value="1"/>
</dbReference>
<dbReference type="EMBL" id="JAOVQO010000016">
    <property type="protein sequence ID" value="MCU9849557.1"/>
    <property type="molecule type" value="Genomic_DNA"/>
</dbReference>
<evidence type="ECO:0000313" key="4">
    <source>
        <dbReference type="Proteomes" id="UP001209535"/>
    </source>
</evidence>
<dbReference type="Gene3D" id="2.30.30.40">
    <property type="entry name" value="SH3 Domains"/>
    <property type="match status" value="1"/>
</dbReference>
<evidence type="ECO:0000259" key="2">
    <source>
        <dbReference type="Pfam" id="PF08239"/>
    </source>
</evidence>
<accession>A0ABT2X6H9</accession>
<feature type="domain" description="SH3b" evidence="2">
    <location>
        <begin position="170"/>
        <end position="227"/>
    </location>
</feature>
<evidence type="ECO:0000256" key="1">
    <source>
        <dbReference type="SAM" id="SignalP"/>
    </source>
</evidence>
<reference evidence="3 4" key="1">
    <citation type="submission" date="2022-10" db="EMBL/GenBank/DDBJ databases">
        <title>Defluviimonas sp. nov., isolated from ocean surface sediments.</title>
        <authorList>
            <person name="He W."/>
            <person name="Wang L."/>
            <person name="Zhang D.-F."/>
        </authorList>
    </citation>
    <scope>NUCLEOTIDE SEQUENCE [LARGE SCALE GENOMIC DNA]</scope>
    <source>
        <strain evidence="3 4">WL0024</strain>
    </source>
</reference>
<dbReference type="Proteomes" id="UP001209535">
    <property type="component" value="Unassembled WGS sequence"/>
</dbReference>
<protein>
    <submittedName>
        <fullName evidence="3">SH3 domain-containing protein</fullName>
    </submittedName>
</protein>
<dbReference type="InterPro" id="IPR003646">
    <property type="entry name" value="SH3-like_bac-type"/>
</dbReference>
<dbReference type="RefSeq" id="WP_263338385.1">
    <property type="nucleotide sequence ID" value="NZ_JAOVQO010000016.1"/>
</dbReference>
<proteinExistence type="predicted"/>
<dbReference type="Gene3D" id="2.60.120.380">
    <property type="match status" value="2"/>
</dbReference>
<gene>
    <name evidence="3" type="ORF">OEZ60_16270</name>
</gene>
<keyword evidence="1" id="KW-0732">Signal</keyword>